<name>A0A4Y7KQC8_PAPSO</name>
<protein>
    <submittedName>
        <fullName evidence="1">Uncharacterized protein</fullName>
    </submittedName>
</protein>
<dbReference type="Gramene" id="RZC74331">
    <property type="protein sequence ID" value="RZC74331"/>
    <property type="gene ID" value="C5167_049821"/>
</dbReference>
<evidence type="ECO:0000313" key="2">
    <source>
        <dbReference type="Proteomes" id="UP000316621"/>
    </source>
</evidence>
<keyword evidence="2" id="KW-1185">Reference proteome</keyword>
<proteinExistence type="predicted"/>
<reference evidence="1 2" key="1">
    <citation type="journal article" date="2018" name="Science">
        <title>The opium poppy genome and morphinan production.</title>
        <authorList>
            <person name="Guo L."/>
            <person name="Winzer T."/>
            <person name="Yang X."/>
            <person name="Li Y."/>
            <person name="Ning Z."/>
            <person name="He Z."/>
            <person name="Teodor R."/>
            <person name="Lu Y."/>
            <person name="Bowser T.A."/>
            <person name="Graham I.A."/>
            <person name="Ye K."/>
        </authorList>
    </citation>
    <scope>NUCLEOTIDE SEQUENCE [LARGE SCALE GENOMIC DNA]</scope>
    <source>
        <strain evidence="2">cv. HN1</strain>
        <tissue evidence="1">Leaves</tissue>
    </source>
</reference>
<gene>
    <name evidence="1" type="ORF">C5167_049821</name>
</gene>
<evidence type="ECO:0000313" key="1">
    <source>
        <dbReference type="EMBL" id="RZC74331.1"/>
    </source>
</evidence>
<dbReference type="EMBL" id="CM010722">
    <property type="protein sequence ID" value="RZC74331.1"/>
    <property type="molecule type" value="Genomic_DNA"/>
</dbReference>
<organism evidence="1 2">
    <name type="scientific">Papaver somniferum</name>
    <name type="common">Opium poppy</name>
    <dbReference type="NCBI Taxonomy" id="3469"/>
    <lineage>
        <taxon>Eukaryota</taxon>
        <taxon>Viridiplantae</taxon>
        <taxon>Streptophyta</taxon>
        <taxon>Embryophyta</taxon>
        <taxon>Tracheophyta</taxon>
        <taxon>Spermatophyta</taxon>
        <taxon>Magnoliopsida</taxon>
        <taxon>Ranunculales</taxon>
        <taxon>Papaveraceae</taxon>
        <taxon>Papaveroideae</taxon>
        <taxon>Papaver</taxon>
    </lineage>
</organism>
<accession>A0A4Y7KQC8</accession>
<dbReference type="AlphaFoldDB" id="A0A4Y7KQC8"/>
<dbReference type="Proteomes" id="UP000316621">
    <property type="component" value="Chromosome 8"/>
</dbReference>
<sequence length="119" mass="12844">MAEVKGPSNFSVESSEVIKDKAKVKGDSIPTGGDSQDFFVTARTMRCLFLPCLGVFWPHDSAGNQLLRFYNGTRLLRVGSVHHLRGKAAGTEGESKIVCNAEKALELICQLAGGGRRCC</sequence>